<evidence type="ECO:0000256" key="5">
    <source>
        <dbReference type="ARBA" id="ARBA00022679"/>
    </source>
</evidence>
<keyword evidence="8 12" id="KW-1133">Transmembrane helix</keyword>
<feature type="transmembrane region" description="Helical" evidence="12">
    <location>
        <begin position="374"/>
        <end position="395"/>
    </location>
</feature>
<dbReference type="EC" id="2.7.8.29" evidence="12"/>
<dbReference type="PANTHER" id="PTHR15362:SF15">
    <property type="entry name" value="PHOSPHATIDYLSERINE SYNTHASE 1"/>
    <property type="match status" value="1"/>
</dbReference>
<gene>
    <name evidence="13" type="ORF">BEMITA_LOCUS11462</name>
</gene>
<feature type="transmembrane region" description="Helical" evidence="12">
    <location>
        <begin position="60"/>
        <end position="79"/>
    </location>
</feature>
<feature type="transmembrane region" description="Helical" evidence="12">
    <location>
        <begin position="91"/>
        <end position="111"/>
    </location>
</feature>
<feature type="transmembrane region" description="Helical" evidence="12">
    <location>
        <begin position="344"/>
        <end position="362"/>
    </location>
</feature>
<dbReference type="AlphaFoldDB" id="A0A9P0F5N2"/>
<name>A0A9P0F5N2_BEMTA</name>
<evidence type="ECO:0000256" key="12">
    <source>
        <dbReference type="RuleBase" id="RU368094"/>
    </source>
</evidence>
<evidence type="ECO:0000256" key="8">
    <source>
        <dbReference type="ARBA" id="ARBA00022989"/>
    </source>
</evidence>
<keyword evidence="10 12" id="KW-0472">Membrane</keyword>
<accession>A0A9P0F5N2</accession>
<keyword evidence="12" id="KW-0444">Lipid biosynthesis</keyword>
<comment type="catalytic activity">
    <reaction evidence="12">
        <text>a 1,2-diacyl-sn-glycero-3-phosphoethanolamine + L-serine = a 1,2-diacyl-sn-glycero-3-phospho-L-serine + ethanolamine</text>
        <dbReference type="Rhea" id="RHEA:27606"/>
        <dbReference type="ChEBI" id="CHEBI:33384"/>
        <dbReference type="ChEBI" id="CHEBI:57262"/>
        <dbReference type="ChEBI" id="CHEBI:57603"/>
        <dbReference type="ChEBI" id="CHEBI:64612"/>
        <dbReference type="EC" id="2.7.8.29"/>
    </reaction>
</comment>
<dbReference type="PANTHER" id="PTHR15362">
    <property type="entry name" value="PHOSPHATIDYLINOSITOL SYNTHASE"/>
    <property type="match status" value="1"/>
</dbReference>
<evidence type="ECO:0000256" key="9">
    <source>
        <dbReference type="ARBA" id="ARBA00023098"/>
    </source>
</evidence>
<reference evidence="13" key="1">
    <citation type="submission" date="2021-12" db="EMBL/GenBank/DDBJ databases">
        <authorList>
            <person name="King R."/>
        </authorList>
    </citation>
    <scope>NUCLEOTIDE SEQUENCE</scope>
</reference>
<comment type="subcellular location">
    <subcellularLocation>
        <location evidence="1 12">Endoplasmic reticulum membrane</location>
        <topology evidence="1 12">Multi-pass membrane protein</topology>
    </subcellularLocation>
</comment>
<evidence type="ECO:0000256" key="2">
    <source>
        <dbReference type="ARBA" id="ARBA00004916"/>
    </source>
</evidence>
<evidence type="ECO:0000256" key="6">
    <source>
        <dbReference type="ARBA" id="ARBA00022692"/>
    </source>
</evidence>
<dbReference type="InterPro" id="IPR004277">
    <property type="entry name" value="PSS"/>
</dbReference>
<evidence type="ECO:0000313" key="14">
    <source>
        <dbReference type="Proteomes" id="UP001152759"/>
    </source>
</evidence>
<dbReference type="Pfam" id="PF03034">
    <property type="entry name" value="PSS"/>
    <property type="match status" value="1"/>
</dbReference>
<dbReference type="OrthoDB" id="10265393at2759"/>
<evidence type="ECO:0000256" key="10">
    <source>
        <dbReference type="ARBA" id="ARBA00023136"/>
    </source>
</evidence>
<dbReference type="Proteomes" id="UP001152759">
    <property type="component" value="Chromosome 7"/>
</dbReference>
<evidence type="ECO:0000256" key="11">
    <source>
        <dbReference type="ARBA" id="ARBA00023264"/>
    </source>
</evidence>
<dbReference type="GO" id="GO:0106245">
    <property type="term" value="F:L-serine-phosphatidylethanolamine phosphatidyltransferase activity"/>
    <property type="evidence" value="ECO:0007669"/>
    <property type="project" value="UniProtKB-UniRule"/>
</dbReference>
<organism evidence="13 14">
    <name type="scientific">Bemisia tabaci</name>
    <name type="common">Sweetpotato whitefly</name>
    <name type="synonym">Aleurodes tabaci</name>
    <dbReference type="NCBI Taxonomy" id="7038"/>
    <lineage>
        <taxon>Eukaryota</taxon>
        <taxon>Metazoa</taxon>
        <taxon>Ecdysozoa</taxon>
        <taxon>Arthropoda</taxon>
        <taxon>Hexapoda</taxon>
        <taxon>Insecta</taxon>
        <taxon>Pterygota</taxon>
        <taxon>Neoptera</taxon>
        <taxon>Paraneoptera</taxon>
        <taxon>Hemiptera</taxon>
        <taxon>Sternorrhyncha</taxon>
        <taxon>Aleyrodoidea</taxon>
        <taxon>Aleyrodidae</taxon>
        <taxon>Aleyrodinae</taxon>
        <taxon>Bemisia</taxon>
    </lineage>
</organism>
<dbReference type="EMBL" id="OU963868">
    <property type="protein sequence ID" value="CAH0393011.1"/>
    <property type="molecule type" value="Genomic_DNA"/>
</dbReference>
<evidence type="ECO:0000256" key="3">
    <source>
        <dbReference type="ARBA" id="ARBA00005189"/>
    </source>
</evidence>
<protein>
    <recommendedName>
        <fullName evidence="12">Phosphatidylserine synthase</fullName>
        <ecNumber evidence="12">2.7.8.29</ecNumber>
    </recommendedName>
    <alternativeName>
        <fullName evidence="12">Serine-exchange enzyme</fullName>
    </alternativeName>
</protein>
<comment type="pathway">
    <text evidence="3">Lipid metabolism.</text>
</comment>
<dbReference type="GO" id="GO:0006659">
    <property type="term" value="P:phosphatidylserine biosynthetic process"/>
    <property type="evidence" value="ECO:0007669"/>
    <property type="project" value="UniProtKB-UniRule"/>
</dbReference>
<dbReference type="KEGG" id="btab:109029640"/>
<keyword evidence="11 12" id="KW-1208">Phospholipid metabolism</keyword>
<comment type="pathway">
    <text evidence="2 12">Phospholipid metabolism; phosphatidylserine biosynthesis.</text>
</comment>
<dbReference type="GO" id="GO:0005789">
    <property type="term" value="C:endoplasmic reticulum membrane"/>
    <property type="evidence" value="ECO:0007669"/>
    <property type="project" value="UniProtKB-SubCell"/>
</dbReference>
<comment type="similarity">
    <text evidence="4 12">Belongs to the phosphatidyl serine synthase family.</text>
</comment>
<keyword evidence="12" id="KW-0594">Phospholipid biosynthesis</keyword>
<keyword evidence="9 12" id="KW-0443">Lipid metabolism</keyword>
<evidence type="ECO:0000313" key="13">
    <source>
        <dbReference type="EMBL" id="CAH0393011.1"/>
    </source>
</evidence>
<comment type="caution">
    <text evidence="12">Lacks conserved residue(s) required for the propagation of feature annotation.</text>
</comment>
<evidence type="ECO:0000256" key="7">
    <source>
        <dbReference type="ARBA" id="ARBA00022824"/>
    </source>
</evidence>
<evidence type="ECO:0000256" key="4">
    <source>
        <dbReference type="ARBA" id="ARBA00008671"/>
    </source>
</evidence>
<keyword evidence="14" id="KW-1185">Reference proteome</keyword>
<proteinExistence type="inferred from homology"/>
<keyword evidence="6 12" id="KW-0812">Transmembrane</keyword>
<evidence type="ECO:0000256" key="1">
    <source>
        <dbReference type="ARBA" id="ARBA00004477"/>
    </source>
</evidence>
<keyword evidence="5 12" id="KW-0808">Transferase</keyword>
<sequence>MDQDKEQVADAFSTINERPVDDISLDIFYTPHTITLLVASITAVIYLSFVRDEQNVDDNIWAGCWCVLFFFLIISVLAFPNGPFTRPHPAVWRMVFGISVLYLLCLLFLLFQNFKTVRGIHQWLDPNLKNFHIDMDRQYGVNCSDITFEKIWAHLDVFAAGHFCGWAFKAVLIRHYGILWAMSIMWEITEIQFTHLLPNFKECWWDALILDVLVCNGLGIWVGMKICKCLEMREYKWVSIKDIHSTRGKLKRVMLQFTPESWTHVRWLDPTCSYMRFFALSQMVIFWQLSELNTFFLKHIFEMPPNHPLVIARLGFLGIMVAPSARQYYSFITDTSCKRLGTQCWVYGAIMLCETLLCVKNGKELFGHTKTVNIIVWFIFMFFATMLCISGCVLWHKYFEGSKEVWDGSPVRLIKPTTPDSNSTNEEDAALYSNDVNSCSYLKRRNLTVTCQD</sequence>
<comment type="function">
    <text evidence="12">Catalyzes a base-exchange reaction in which the polar head group of phosphatidylethanolamine (PE) is replaced by L-serine.</text>
</comment>
<feature type="transmembrane region" description="Helical" evidence="12">
    <location>
        <begin position="27"/>
        <end position="48"/>
    </location>
</feature>
<keyword evidence="7 12" id="KW-0256">Endoplasmic reticulum</keyword>